<dbReference type="RefSeq" id="XP_046006847.1">
    <property type="nucleotide sequence ID" value="XM_046155584.1"/>
</dbReference>
<organism evidence="2 3">
    <name type="scientific">Microdochium trichocladiopsis</name>
    <dbReference type="NCBI Taxonomy" id="1682393"/>
    <lineage>
        <taxon>Eukaryota</taxon>
        <taxon>Fungi</taxon>
        <taxon>Dikarya</taxon>
        <taxon>Ascomycota</taxon>
        <taxon>Pezizomycotina</taxon>
        <taxon>Sordariomycetes</taxon>
        <taxon>Xylariomycetidae</taxon>
        <taxon>Xylariales</taxon>
        <taxon>Microdochiaceae</taxon>
        <taxon>Microdochium</taxon>
    </lineage>
</organism>
<protein>
    <submittedName>
        <fullName evidence="2">Uncharacterized protein</fullName>
    </submittedName>
</protein>
<comment type="caution">
    <text evidence="2">The sequence shown here is derived from an EMBL/GenBank/DDBJ whole genome shotgun (WGS) entry which is preliminary data.</text>
</comment>
<dbReference type="GeneID" id="70185130"/>
<name>A0A9P8XVD4_9PEZI</name>
<dbReference type="EMBL" id="JAGTJQ010000011">
    <property type="protein sequence ID" value="KAH7018580.1"/>
    <property type="molecule type" value="Genomic_DNA"/>
</dbReference>
<gene>
    <name evidence="2" type="ORF">B0I36DRAFT_336243</name>
</gene>
<evidence type="ECO:0000313" key="3">
    <source>
        <dbReference type="Proteomes" id="UP000756346"/>
    </source>
</evidence>
<reference evidence="2" key="1">
    <citation type="journal article" date="2021" name="Nat. Commun.">
        <title>Genetic determinants of endophytism in the Arabidopsis root mycobiome.</title>
        <authorList>
            <person name="Mesny F."/>
            <person name="Miyauchi S."/>
            <person name="Thiergart T."/>
            <person name="Pickel B."/>
            <person name="Atanasova L."/>
            <person name="Karlsson M."/>
            <person name="Huettel B."/>
            <person name="Barry K.W."/>
            <person name="Haridas S."/>
            <person name="Chen C."/>
            <person name="Bauer D."/>
            <person name="Andreopoulos W."/>
            <person name="Pangilinan J."/>
            <person name="LaButti K."/>
            <person name="Riley R."/>
            <person name="Lipzen A."/>
            <person name="Clum A."/>
            <person name="Drula E."/>
            <person name="Henrissat B."/>
            <person name="Kohler A."/>
            <person name="Grigoriev I.V."/>
            <person name="Martin F.M."/>
            <person name="Hacquard S."/>
        </authorList>
    </citation>
    <scope>NUCLEOTIDE SEQUENCE</scope>
    <source>
        <strain evidence="2">MPI-CAGE-CH-0230</strain>
    </source>
</reference>
<dbReference type="AlphaFoldDB" id="A0A9P8XVD4"/>
<feature type="region of interest" description="Disordered" evidence="1">
    <location>
        <begin position="126"/>
        <end position="152"/>
    </location>
</feature>
<dbReference type="OrthoDB" id="3944561at2759"/>
<evidence type="ECO:0000256" key="1">
    <source>
        <dbReference type="SAM" id="MobiDB-lite"/>
    </source>
</evidence>
<evidence type="ECO:0000313" key="2">
    <source>
        <dbReference type="EMBL" id="KAH7018580.1"/>
    </source>
</evidence>
<proteinExistence type="predicted"/>
<accession>A0A9P8XVD4</accession>
<keyword evidence="3" id="KW-1185">Reference proteome</keyword>
<sequence length="152" mass="16606">MSFITPFLPALKGYAIAGSLINGGTMTSGYRLLPAVYPEIPKSPEDAAKQWSYFYWSMSATVPAIDLTTFLAIGAIAYAEYRESGTFTAASSLSGERPWKIWATAAALMPVGWAWVRRVMNAPSMSSCLSRDPGPTESPSPQPRQPPRTPWR</sequence>
<feature type="compositionally biased region" description="Pro residues" evidence="1">
    <location>
        <begin position="136"/>
        <end position="152"/>
    </location>
</feature>
<dbReference type="Proteomes" id="UP000756346">
    <property type="component" value="Unassembled WGS sequence"/>
</dbReference>